<feature type="region of interest" description="Disordered" evidence="1">
    <location>
        <begin position="54"/>
        <end position="76"/>
    </location>
</feature>
<proteinExistence type="predicted"/>
<evidence type="ECO:0000259" key="3">
    <source>
        <dbReference type="Pfam" id="PF12773"/>
    </source>
</evidence>
<dbReference type="Proteomes" id="UP000462363">
    <property type="component" value="Unassembled WGS sequence"/>
</dbReference>
<comment type="caution">
    <text evidence="4">The sequence shown here is derived from an EMBL/GenBank/DDBJ whole genome shotgun (WGS) entry which is preliminary data.</text>
</comment>
<evidence type="ECO:0000313" key="4">
    <source>
        <dbReference type="EMBL" id="MSS41686.1"/>
    </source>
</evidence>
<keyword evidence="2" id="KW-1133">Transmembrane helix</keyword>
<dbReference type="EMBL" id="VUMB01000045">
    <property type="protein sequence ID" value="MSS41686.1"/>
    <property type="molecule type" value="Genomic_DNA"/>
</dbReference>
<evidence type="ECO:0000256" key="1">
    <source>
        <dbReference type="SAM" id="MobiDB-lite"/>
    </source>
</evidence>
<feature type="domain" description="DZANK-type" evidence="3">
    <location>
        <begin position="170"/>
        <end position="212"/>
    </location>
</feature>
<sequence length="219" mass="24443">MSKIHERIMRMNTGKHLKQIIIAVLCVLLIGGGLSAVMLRTQIGEVVTTVQKWDDEEGDKSEKHKDTREEQDGEKFNSQFENDYEGEFDDIDYFAHITEPSPAAKVVVGLTGLLGTLLTIAYWILVAAWLYQRAIQADMNGLLWFLLGIGGNLGAVVVFLVIRGIFREKCPSCGKWQKESIFCRRCGAAVSQVCSDCGQTCRNTDKFCGSCGRKLKDEK</sequence>
<evidence type="ECO:0000256" key="2">
    <source>
        <dbReference type="SAM" id="Phobius"/>
    </source>
</evidence>
<feature type="compositionally biased region" description="Basic and acidic residues" evidence="1">
    <location>
        <begin position="60"/>
        <end position="75"/>
    </location>
</feature>
<accession>A0A844F8B7</accession>
<gene>
    <name evidence="4" type="ORF">FYJ37_15455</name>
</gene>
<evidence type="ECO:0000313" key="5">
    <source>
        <dbReference type="Proteomes" id="UP000462363"/>
    </source>
</evidence>
<dbReference type="Pfam" id="PF12773">
    <property type="entry name" value="DZR"/>
    <property type="match status" value="1"/>
</dbReference>
<dbReference type="AlphaFoldDB" id="A0A844F8B7"/>
<dbReference type="RefSeq" id="WP_154322509.1">
    <property type="nucleotide sequence ID" value="NZ_CAMAAA010000042.1"/>
</dbReference>
<keyword evidence="2" id="KW-0812">Transmembrane</keyword>
<reference evidence="4 5" key="1">
    <citation type="submission" date="2019-08" db="EMBL/GenBank/DDBJ databases">
        <title>In-depth cultivation of the pig gut microbiome towards novel bacterial diversity and tailored functional studies.</title>
        <authorList>
            <person name="Wylensek D."/>
            <person name="Hitch T.C.A."/>
            <person name="Clavel T."/>
        </authorList>
    </citation>
    <scope>NUCLEOTIDE SEQUENCE [LARGE SCALE GENOMIC DNA]</scope>
    <source>
        <strain evidence="4 5">BL-389-WT-3D</strain>
    </source>
</reference>
<keyword evidence="2" id="KW-0472">Membrane</keyword>
<organism evidence="4 5">
    <name type="scientific">Clostridium scindens (strain JCM 10418 / VPI 12708)</name>
    <dbReference type="NCBI Taxonomy" id="29347"/>
    <lineage>
        <taxon>Bacteria</taxon>
        <taxon>Bacillati</taxon>
        <taxon>Bacillota</taxon>
        <taxon>Clostridia</taxon>
        <taxon>Lachnospirales</taxon>
        <taxon>Lachnospiraceae</taxon>
    </lineage>
</organism>
<protein>
    <submittedName>
        <fullName evidence="4">Zinc ribbon domain-containing protein</fullName>
    </submittedName>
</protein>
<feature type="transmembrane region" description="Helical" evidence="2">
    <location>
        <begin position="106"/>
        <end position="131"/>
    </location>
</feature>
<name>A0A844F8B7_CLOSV</name>
<feature type="transmembrane region" description="Helical" evidence="2">
    <location>
        <begin position="20"/>
        <end position="39"/>
    </location>
</feature>
<feature type="transmembrane region" description="Helical" evidence="2">
    <location>
        <begin position="143"/>
        <end position="166"/>
    </location>
</feature>
<dbReference type="InterPro" id="IPR025874">
    <property type="entry name" value="DZR"/>
</dbReference>